<organism evidence="2 3">
    <name type="scientific">Fonsecaea erecta</name>
    <dbReference type="NCBI Taxonomy" id="1367422"/>
    <lineage>
        <taxon>Eukaryota</taxon>
        <taxon>Fungi</taxon>
        <taxon>Dikarya</taxon>
        <taxon>Ascomycota</taxon>
        <taxon>Pezizomycotina</taxon>
        <taxon>Eurotiomycetes</taxon>
        <taxon>Chaetothyriomycetidae</taxon>
        <taxon>Chaetothyriales</taxon>
        <taxon>Herpotrichiellaceae</taxon>
        <taxon>Fonsecaea</taxon>
    </lineage>
</organism>
<evidence type="ECO:0000313" key="3">
    <source>
        <dbReference type="Proteomes" id="UP000078343"/>
    </source>
</evidence>
<dbReference type="RefSeq" id="XP_018688006.1">
    <property type="nucleotide sequence ID" value="XM_018842593.1"/>
</dbReference>
<feature type="region of interest" description="Disordered" evidence="1">
    <location>
        <begin position="304"/>
        <end position="325"/>
    </location>
</feature>
<feature type="region of interest" description="Disordered" evidence="1">
    <location>
        <begin position="1"/>
        <end position="32"/>
    </location>
</feature>
<evidence type="ECO:0000256" key="1">
    <source>
        <dbReference type="SAM" id="MobiDB-lite"/>
    </source>
</evidence>
<dbReference type="EMBL" id="LVYI01000013">
    <property type="protein sequence ID" value="OAP54639.1"/>
    <property type="molecule type" value="Genomic_DNA"/>
</dbReference>
<proteinExistence type="predicted"/>
<name>A0A178Z4G9_9EURO</name>
<dbReference type="AlphaFoldDB" id="A0A178Z4G9"/>
<gene>
    <name evidence="2" type="ORF">AYL99_11087</name>
</gene>
<dbReference type="OrthoDB" id="4160615at2759"/>
<dbReference type="Proteomes" id="UP000078343">
    <property type="component" value="Unassembled WGS sequence"/>
</dbReference>
<keyword evidence="3" id="KW-1185">Reference proteome</keyword>
<evidence type="ECO:0000313" key="2">
    <source>
        <dbReference type="EMBL" id="OAP54639.1"/>
    </source>
</evidence>
<reference evidence="2 3" key="1">
    <citation type="submission" date="2016-04" db="EMBL/GenBank/DDBJ databases">
        <title>Draft genome of Fonsecaea erecta CBS 125763.</title>
        <authorList>
            <person name="Weiss V.A."/>
            <person name="Vicente V.A."/>
            <person name="Raittz R.T."/>
            <person name="Moreno L.F."/>
            <person name="De Souza E.M."/>
            <person name="Pedrosa F.O."/>
            <person name="Steffens M.B."/>
            <person name="Faoro H."/>
            <person name="Tadra-Sfeir M.Z."/>
            <person name="Najafzadeh M.J."/>
            <person name="Felipe M.S."/>
            <person name="Teixeira M."/>
            <person name="Sun J."/>
            <person name="Xi L."/>
            <person name="Gomes R."/>
            <person name="De Azevedo C.M."/>
            <person name="Salgado C.G."/>
            <person name="Da Silva M.B."/>
            <person name="Nascimento M.F."/>
            <person name="Queiroz-Telles F."/>
            <person name="Attili D.S."/>
            <person name="Gorbushina A."/>
        </authorList>
    </citation>
    <scope>NUCLEOTIDE SEQUENCE [LARGE SCALE GENOMIC DNA]</scope>
    <source>
        <strain evidence="2 3">CBS 125763</strain>
    </source>
</reference>
<feature type="compositionally biased region" description="Polar residues" evidence="1">
    <location>
        <begin position="18"/>
        <end position="32"/>
    </location>
</feature>
<dbReference type="GeneID" id="30015255"/>
<sequence length="417" mass="46435">MVSPGAMDDLHPPPGTDAQGSQSHLFPAPNLSSVPGSELRKLTDAVIVAAESNGELYAPIFRRLQIRPEKYQIFHSGVVRVIRNRHHKLIQRASDASLRNMTELLLRAFGYIVWKADSEWLLSGPELDQGEDRLVYVRGKDHLTDPRFYPILEDLWRQMRSMMFTRRGRGSKPHGRAGSVAAADAEDLYLAEIDTRSSSPVALSHARVRGRATTKLDNLAAQIARLVPHPQPNMSAERTEEAIVDLIGRLAEIRAHSDPRTFQELWQMHIMRVEELDDGQELDDEAEPESKKIKINTTSLTTANESHSGVARIHDDRHEQRVSPSNVPFMTEGIPVLPRSLVSQGVIRPSLPSLMSVYISVSRLPARGHFNSISHTAAPSLAQAYHWSSAPVEEHSLAPFFTGICYRANVSRSAVLG</sequence>
<feature type="compositionally biased region" description="Basic and acidic residues" evidence="1">
    <location>
        <begin position="312"/>
        <end position="321"/>
    </location>
</feature>
<accession>A0A178Z4G9</accession>
<comment type="caution">
    <text evidence="2">The sequence shown here is derived from an EMBL/GenBank/DDBJ whole genome shotgun (WGS) entry which is preliminary data.</text>
</comment>
<protein>
    <submittedName>
        <fullName evidence="2">Uncharacterized protein</fullName>
    </submittedName>
</protein>